<organism evidence="9 10">
    <name type="scientific">Acaromyces ingoldii</name>
    <dbReference type="NCBI Taxonomy" id="215250"/>
    <lineage>
        <taxon>Eukaryota</taxon>
        <taxon>Fungi</taxon>
        <taxon>Dikarya</taxon>
        <taxon>Basidiomycota</taxon>
        <taxon>Ustilaginomycotina</taxon>
        <taxon>Exobasidiomycetes</taxon>
        <taxon>Exobasidiales</taxon>
        <taxon>Cryptobasidiaceae</taxon>
        <taxon>Acaromyces</taxon>
    </lineage>
</organism>
<proteinExistence type="inferred from homology"/>
<accession>A0A316YE41</accession>
<keyword evidence="6 7" id="KW-0349">Heme</keyword>
<dbReference type="InterPro" id="IPR002401">
    <property type="entry name" value="Cyt_P450_E_grp-I"/>
</dbReference>
<evidence type="ECO:0000256" key="8">
    <source>
        <dbReference type="SAM" id="SignalP"/>
    </source>
</evidence>
<dbReference type="InterPro" id="IPR036396">
    <property type="entry name" value="Cyt_P450_sf"/>
</dbReference>
<protein>
    <submittedName>
        <fullName evidence="9">Cytochrome P450</fullName>
    </submittedName>
</protein>
<evidence type="ECO:0000256" key="1">
    <source>
        <dbReference type="ARBA" id="ARBA00001971"/>
    </source>
</evidence>
<evidence type="ECO:0000256" key="4">
    <source>
        <dbReference type="ARBA" id="ARBA00023002"/>
    </source>
</evidence>
<reference evidence="9 10" key="1">
    <citation type="journal article" date="2018" name="Mol. Biol. Evol.">
        <title>Broad Genomic Sampling Reveals a Smut Pathogenic Ancestry of the Fungal Clade Ustilaginomycotina.</title>
        <authorList>
            <person name="Kijpornyongpan T."/>
            <person name="Mondo S.J."/>
            <person name="Barry K."/>
            <person name="Sandor L."/>
            <person name="Lee J."/>
            <person name="Lipzen A."/>
            <person name="Pangilinan J."/>
            <person name="LaButti K."/>
            <person name="Hainaut M."/>
            <person name="Henrissat B."/>
            <person name="Grigoriev I.V."/>
            <person name="Spatafora J.W."/>
            <person name="Aime M.C."/>
        </authorList>
    </citation>
    <scope>NUCLEOTIDE SEQUENCE [LARGE SCALE GENOMIC DNA]</scope>
    <source>
        <strain evidence="9 10">MCA 4198</strain>
    </source>
</reference>
<keyword evidence="10" id="KW-1185">Reference proteome</keyword>
<feature type="signal peptide" evidence="8">
    <location>
        <begin position="1"/>
        <end position="23"/>
    </location>
</feature>
<dbReference type="PRINTS" id="PR00385">
    <property type="entry name" value="P450"/>
</dbReference>
<dbReference type="InterPro" id="IPR001128">
    <property type="entry name" value="Cyt_P450"/>
</dbReference>
<evidence type="ECO:0000256" key="7">
    <source>
        <dbReference type="RuleBase" id="RU000461"/>
    </source>
</evidence>
<dbReference type="PRINTS" id="PR00463">
    <property type="entry name" value="EP450I"/>
</dbReference>
<dbReference type="STRING" id="215250.A0A316YE41"/>
<dbReference type="Gene3D" id="1.10.630.10">
    <property type="entry name" value="Cytochrome P450"/>
    <property type="match status" value="1"/>
</dbReference>
<evidence type="ECO:0000256" key="2">
    <source>
        <dbReference type="ARBA" id="ARBA00010617"/>
    </source>
</evidence>
<dbReference type="Proteomes" id="UP000245768">
    <property type="component" value="Unassembled WGS sequence"/>
</dbReference>
<dbReference type="PROSITE" id="PS00086">
    <property type="entry name" value="CYTOCHROME_P450"/>
    <property type="match status" value="1"/>
</dbReference>
<dbReference type="PANTHER" id="PTHR24305">
    <property type="entry name" value="CYTOCHROME P450"/>
    <property type="match status" value="1"/>
</dbReference>
<dbReference type="GO" id="GO:0020037">
    <property type="term" value="F:heme binding"/>
    <property type="evidence" value="ECO:0007669"/>
    <property type="project" value="InterPro"/>
</dbReference>
<name>A0A316YE41_9BASI</name>
<dbReference type="GO" id="GO:0016705">
    <property type="term" value="F:oxidoreductase activity, acting on paired donors, with incorporation or reduction of molecular oxygen"/>
    <property type="evidence" value="ECO:0007669"/>
    <property type="project" value="InterPro"/>
</dbReference>
<dbReference type="InterPro" id="IPR017972">
    <property type="entry name" value="Cyt_P450_CS"/>
</dbReference>
<comment type="similarity">
    <text evidence="2 7">Belongs to the cytochrome P450 family.</text>
</comment>
<dbReference type="RefSeq" id="XP_025374106.1">
    <property type="nucleotide sequence ID" value="XM_025525395.1"/>
</dbReference>
<evidence type="ECO:0000313" key="9">
    <source>
        <dbReference type="EMBL" id="PWN86908.1"/>
    </source>
</evidence>
<dbReference type="EMBL" id="KZ819642">
    <property type="protein sequence ID" value="PWN86908.1"/>
    <property type="molecule type" value="Genomic_DNA"/>
</dbReference>
<gene>
    <name evidence="9" type="ORF">FA10DRAFT_304777</name>
</gene>
<comment type="cofactor">
    <cofactor evidence="1 6">
        <name>heme</name>
        <dbReference type="ChEBI" id="CHEBI:30413"/>
    </cofactor>
</comment>
<dbReference type="InterPro" id="IPR050121">
    <property type="entry name" value="Cytochrome_P450_monoxygenase"/>
</dbReference>
<evidence type="ECO:0000256" key="3">
    <source>
        <dbReference type="ARBA" id="ARBA00022723"/>
    </source>
</evidence>
<dbReference type="AlphaFoldDB" id="A0A316YE41"/>
<dbReference type="Pfam" id="PF00067">
    <property type="entry name" value="p450"/>
    <property type="match status" value="1"/>
</dbReference>
<feature type="binding site" description="axial binding residue" evidence="6">
    <location>
        <position position="480"/>
    </location>
    <ligand>
        <name>heme</name>
        <dbReference type="ChEBI" id="CHEBI:30413"/>
    </ligand>
    <ligandPart>
        <name>Fe</name>
        <dbReference type="ChEBI" id="CHEBI:18248"/>
    </ligandPart>
</feature>
<dbReference type="OrthoDB" id="1470350at2759"/>
<sequence>MGPAVTLLVGFVASLCVVAWVRGTTRKKWTSLPGPPKESWLLGNRFGTAAKSRRNTEPEGHFREFCEQYGNTFAFHDLLGAQKIFSRDIKVLQQVTSDIHTFVSDEITVEMMKMVAGGGLVAAYGDDHRRMRRIISPAFSLGQIKQITPMILQHASGLRRQIETAIEHQNVLDVTPFLDAAALDVIAEAGFGHKVRALELGLQSCELASTYSSTVSSTLAGGLSVLFVASLAKLLRWPTLVRFPLTQTHRALRRQKAIIDRIAGEILESKREELKDLSDEEVLDVGKTILSSMMKSNFLGRKETRLADDEVVGHIQTFLFAGFETTSTTLAWTLWRLSRDQALQERVRRQIKDYLVQRDVRTVSELQYEDIWSPELDLIGRVVLETLRLHPPVPTMERVSTRDTVLKLSADADLVGPTLAIGKGTKVVLGLAALSCDSEYFGANPLDFNPDRFLHLPDKHGDARFGPQGTFTFSGGPKACIGMQVALTELRSFLVELLANFRFEPADGEGTVDVMQALVYRPVVRCAGEKPEIALPLHVVRL</sequence>
<keyword evidence="3 6" id="KW-0479">Metal-binding</keyword>
<evidence type="ECO:0000256" key="5">
    <source>
        <dbReference type="ARBA" id="ARBA00023004"/>
    </source>
</evidence>
<dbReference type="PANTHER" id="PTHR24305:SF166">
    <property type="entry name" value="CYTOCHROME P450 12A4, MITOCHONDRIAL-RELATED"/>
    <property type="match status" value="1"/>
</dbReference>
<keyword evidence="5 6" id="KW-0408">Iron</keyword>
<dbReference type="SUPFAM" id="SSF48264">
    <property type="entry name" value="Cytochrome P450"/>
    <property type="match status" value="1"/>
</dbReference>
<keyword evidence="4 7" id="KW-0560">Oxidoreductase</keyword>
<dbReference type="GO" id="GO:0004497">
    <property type="term" value="F:monooxygenase activity"/>
    <property type="evidence" value="ECO:0007669"/>
    <property type="project" value="UniProtKB-KW"/>
</dbReference>
<feature type="chain" id="PRO_5016436370" evidence="8">
    <location>
        <begin position="24"/>
        <end position="542"/>
    </location>
</feature>
<dbReference type="InParanoid" id="A0A316YE41"/>
<evidence type="ECO:0000256" key="6">
    <source>
        <dbReference type="PIRSR" id="PIRSR602401-1"/>
    </source>
</evidence>
<keyword evidence="7" id="KW-0503">Monooxygenase</keyword>
<dbReference type="GO" id="GO:0005506">
    <property type="term" value="F:iron ion binding"/>
    <property type="evidence" value="ECO:0007669"/>
    <property type="project" value="InterPro"/>
</dbReference>
<dbReference type="GeneID" id="37047311"/>
<evidence type="ECO:0000313" key="10">
    <source>
        <dbReference type="Proteomes" id="UP000245768"/>
    </source>
</evidence>
<keyword evidence="8" id="KW-0732">Signal</keyword>